<dbReference type="Pfam" id="PF00586">
    <property type="entry name" value="AIRS"/>
    <property type="match status" value="2"/>
</dbReference>
<dbReference type="CDD" id="cd02204">
    <property type="entry name" value="PurL_repeat2"/>
    <property type="match status" value="1"/>
</dbReference>
<reference evidence="12 13" key="2">
    <citation type="journal article" date="2020" name="Mol. Biol. Evol.">
        <title>Life and death of selfish genes: comparative genomics reveals the dynamic evolution of cytoplasmic incompatibility.</title>
        <authorList>
            <person name="Martinez J."/>
            <person name="Klasson L."/>
            <person name="Welch J."/>
            <person name="Jiggins F.M."/>
        </authorList>
    </citation>
    <scope>NUCLEOTIDE SEQUENCE [LARGE SCALE GENOMIC DNA]</scope>
    <source>
        <strain evidence="12">WStv</strain>
    </source>
</reference>
<dbReference type="InterPro" id="IPR036921">
    <property type="entry name" value="PurM-like_N_sf"/>
</dbReference>
<reference evidence="13" key="1">
    <citation type="journal article" date="2020" name="Mol. Biol.">
        <title>Life and death of selfish genes: comparative genomics reveals the dynamic evolution of cytoplasmic incompatibility.</title>
        <authorList>
            <person name="Martinez J."/>
            <person name="Klasson L."/>
            <person name="Welch J."/>
            <person name="Jiggins F.M."/>
        </authorList>
    </citation>
    <scope>NUCLEOTIDE SEQUENCE [LARGE SCALE GENOMIC DNA]</scope>
</reference>
<name>A0A7G5CA69_WOLPI</name>
<comment type="subcellular location">
    <subcellularLocation>
        <location evidence="8">Cytoplasm</location>
    </subcellularLocation>
</comment>
<keyword evidence="2 8" id="KW-0436">Ligase</keyword>
<dbReference type="InterPro" id="IPR014070">
    <property type="entry name" value="WPE_wolbac"/>
</dbReference>
<dbReference type="Pfam" id="PF02769">
    <property type="entry name" value="AIRS_C"/>
    <property type="match status" value="2"/>
</dbReference>
<proteinExistence type="inferred from homology"/>
<dbReference type="GO" id="GO:0004642">
    <property type="term" value="F:phosphoribosylformylglycinamidine synthase activity"/>
    <property type="evidence" value="ECO:0007669"/>
    <property type="project" value="UniProtKB-UniRule"/>
</dbReference>
<evidence type="ECO:0000259" key="10">
    <source>
        <dbReference type="Pfam" id="PF02769"/>
    </source>
</evidence>
<dbReference type="Pfam" id="PF18072">
    <property type="entry name" value="FGAR-AT_linker"/>
    <property type="match status" value="1"/>
</dbReference>
<evidence type="ECO:0000256" key="1">
    <source>
        <dbReference type="ARBA" id="ARBA00022490"/>
    </source>
</evidence>
<accession>A0A7G5CA69</accession>
<organism evidence="12 13">
    <name type="scientific">Wolbachia pipientis</name>
    <dbReference type="NCBI Taxonomy" id="955"/>
    <lineage>
        <taxon>Bacteria</taxon>
        <taxon>Pseudomonadati</taxon>
        <taxon>Pseudomonadota</taxon>
        <taxon>Alphaproteobacteria</taxon>
        <taxon>Rickettsiales</taxon>
        <taxon>Anaplasmataceae</taxon>
        <taxon>Wolbachieae</taxon>
        <taxon>Wolbachia</taxon>
    </lineage>
</organism>
<feature type="active site" evidence="8">
    <location>
        <position position="267"/>
    </location>
</feature>
<feature type="binding site" evidence="8">
    <location>
        <position position="824"/>
    </location>
    <ligand>
        <name>substrate</name>
    </ligand>
</feature>
<feature type="binding site" evidence="8">
    <location>
        <position position="348"/>
    </location>
    <ligand>
        <name>substrate</name>
    </ligand>
</feature>
<evidence type="ECO:0000259" key="9">
    <source>
        <dbReference type="Pfam" id="PF00586"/>
    </source>
</evidence>
<evidence type="ECO:0000256" key="3">
    <source>
        <dbReference type="ARBA" id="ARBA00022723"/>
    </source>
</evidence>
<keyword evidence="7 8" id="KW-0460">Magnesium</keyword>
<protein>
    <recommendedName>
        <fullName evidence="8">Phosphoribosylformylglycinamidine synthase subunit PurL</fullName>
        <shortName evidence="8">FGAM synthase</shortName>
        <ecNumber evidence="8">6.3.5.3</ecNumber>
    </recommendedName>
    <alternativeName>
        <fullName evidence="8">Formylglycinamide ribonucleotide amidotransferase subunit II</fullName>
        <shortName evidence="8">FGAR amidotransferase II</shortName>
        <shortName evidence="8">FGAR-AT II</shortName>
    </alternativeName>
    <alternativeName>
        <fullName evidence="8">Glutamine amidotransferase PurL</fullName>
    </alternativeName>
    <alternativeName>
        <fullName evidence="8">Phosphoribosylformylglycinamidine synthase subunit II</fullName>
    </alternativeName>
</protein>
<dbReference type="HAMAP" id="MF_00420">
    <property type="entry name" value="PurL_2"/>
    <property type="match status" value="1"/>
</dbReference>
<evidence type="ECO:0000256" key="5">
    <source>
        <dbReference type="ARBA" id="ARBA00022755"/>
    </source>
</evidence>
<comment type="pathway">
    <text evidence="8">Purine metabolism; IMP biosynthesis via de novo pathway; 5-amino-1-(5-phospho-D-ribosyl)imidazole from N(2)-formyl-N(1)-(5-phospho-D-ribosyl)glycinamide: step 1/2.</text>
</comment>
<comment type="catalytic activity">
    <reaction evidence="8">
        <text>N(2)-formyl-N(1)-(5-phospho-beta-D-ribosyl)glycinamide + L-glutamine + ATP + H2O = 2-formamido-N(1)-(5-O-phospho-beta-D-ribosyl)acetamidine + L-glutamate + ADP + phosphate + H(+)</text>
        <dbReference type="Rhea" id="RHEA:17129"/>
        <dbReference type="ChEBI" id="CHEBI:15377"/>
        <dbReference type="ChEBI" id="CHEBI:15378"/>
        <dbReference type="ChEBI" id="CHEBI:29985"/>
        <dbReference type="ChEBI" id="CHEBI:30616"/>
        <dbReference type="ChEBI" id="CHEBI:43474"/>
        <dbReference type="ChEBI" id="CHEBI:58359"/>
        <dbReference type="ChEBI" id="CHEBI:147286"/>
        <dbReference type="ChEBI" id="CHEBI:147287"/>
        <dbReference type="ChEBI" id="CHEBI:456216"/>
        <dbReference type="EC" id="6.3.5.3"/>
    </reaction>
</comment>
<comment type="function">
    <text evidence="8">Part of the phosphoribosylformylglycinamidine synthase complex involved in the purines biosynthetic pathway. Catalyzes the ATP-dependent conversion of formylglycinamide ribonucleotide (FGAR) and glutamine to yield formylglycinamidine ribonucleotide (FGAM) and glutamate. The FGAM synthase complex is composed of three subunits. PurQ produces an ammonia molecule by converting glutamine to glutamate. PurL transfers the ammonia molecule to FGAR to form FGAM in an ATP-dependent manner. PurS interacts with PurQ and PurL and is thought to assist in the transfer of the ammonia molecule from PurQ to PurL.</text>
</comment>
<comment type="similarity">
    <text evidence="8">Belongs to the FGAMS family.</text>
</comment>
<dbReference type="GO" id="GO:0006189">
    <property type="term" value="P:'de novo' IMP biosynthetic process"/>
    <property type="evidence" value="ECO:0007669"/>
    <property type="project" value="UniProtKB-UniRule"/>
</dbReference>
<keyword evidence="5 8" id="KW-0658">Purine biosynthesis</keyword>
<dbReference type="InterPro" id="IPR036676">
    <property type="entry name" value="PurM-like_C_sf"/>
</dbReference>
<feature type="binding site" evidence="8">
    <location>
        <position position="349"/>
    </location>
    <ligand>
        <name>Mg(2+)</name>
        <dbReference type="ChEBI" id="CHEBI:18420"/>
        <label>2</label>
    </ligand>
</feature>
<evidence type="ECO:0000259" key="11">
    <source>
        <dbReference type="Pfam" id="PF18072"/>
    </source>
</evidence>
<comment type="caution">
    <text evidence="8">Lacks conserved residue(s) required for the propagation of feature annotation.</text>
</comment>
<dbReference type="SUPFAM" id="SSF55326">
    <property type="entry name" value="PurM N-terminal domain-like"/>
    <property type="match status" value="2"/>
</dbReference>
<evidence type="ECO:0000256" key="8">
    <source>
        <dbReference type="HAMAP-Rule" id="MF_00420"/>
    </source>
</evidence>
<feature type="binding site" evidence="8">
    <location>
        <begin position="557"/>
        <end position="559"/>
    </location>
    <ligand>
        <name>substrate</name>
    </ligand>
</feature>
<feature type="active site" description="Proton acceptor" evidence="8">
    <location>
        <position position="327"/>
    </location>
</feature>
<feature type="domain" description="PurM-like C-terminal" evidence="10">
    <location>
        <begin position="452"/>
        <end position="600"/>
    </location>
</feature>
<evidence type="ECO:0000256" key="6">
    <source>
        <dbReference type="ARBA" id="ARBA00022840"/>
    </source>
</evidence>
<feature type="domain" description="PurM-like C-terminal" evidence="10">
    <location>
        <begin position="869"/>
        <end position="1015"/>
    </location>
</feature>
<evidence type="ECO:0000313" key="12">
    <source>
        <dbReference type="EMBL" id="QMV46103.1"/>
    </source>
</evidence>
<dbReference type="Gene3D" id="3.90.650.10">
    <property type="entry name" value="PurM-like C-terminal domain"/>
    <property type="match status" value="2"/>
</dbReference>
<evidence type="ECO:0000256" key="4">
    <source>
        <dbReference type="ARBA" id="ARBA00022741"/>
    </source>
</evidence>
<feature type="domain" description="Phosphoribosylformylglycinamidine synthase linker" evidence="11">
    <location>
        <begin position="230"/>
        <end position="270"/>
    </location>
</feature>
<dbReference type="Gene3D" id="3.30.1330.10">
    <property type="entry name" value="PurM-like, N-terminal domain"/>
    <property type="match status" value="2"/>
</dbReference>
<dbReference type="UniPathway" id="UPA00074">
    <property type="reaction ID" value="UER00128"/>
</dbReference>
<dbReference type="SUPFAM" id="SSF56042">
    <property type="entry name" value="PurM C-terminal domain-like"/>
    <property type="match status" value="2"/>
</dbReference>
<feature type="binding site" evidence="8">
    <location>
        <position position="323"/>
    </location>
    <ligand>
        <name>ATP</name>
        <dbReference type="ChEBI" id="CHEBI:30616"/>
    </ligand>
</feature>
<dbReference type="AlphaFoldDB" id="A0A7G5CA69"/>
<dbReference type="PANTHER" id="PTHR43555">
    <property type="entry name" value="PHOSPHORIBOSYLFORMYLGLYCINAMIDINE SYNTHASE SUBUNIT PURL"/>
    <property type="match status" value="1"/>
</dbReference>
<dbReference type="PANTHER" id="PTHR43555:SF1">
    <property type="entry name" value="PHOSPHORIBOSYLFORMYLGLYCINAMIDINE SYNTHASE SUBUNIT PURL"/>
    <property type="match status" value="1"/>
</dbReference>
<comment type="subunit">
    <text evidence="8">Monomer. Part of the FGAM synthase complex composed of 1 PurL, 1 PurQ and 2 PurS subunits.</text>
</comment>
<dbReference type="EMBL" id="CP050531">
    <property type="protein sequence ID" value="QMV46103.1"/>
    <property type="molecule type" value="Genomic_DNA"/>
</dbReference>
<keyword evidence="4 8" id="KW-0547">Nucleotide-binding</keyword>
<dbReference type="RefSeq" id="WP_182158531.1">
    <property type="nucleotide sequence ID" value="NZ_CP050531.1"/>
</dbReference>
<dbReference type="GO" id="GO:0000287">
    <property type="term" value="F:magnesium ion binding"/>
    <property type="evidence" value="ECO:0007669"/>
    <property type="project" value="UniProtKB-UniRule"/>
</dbReference>
<dbReference type="InterPro" id="IPR010918">
    <property type="entry name" value="PurM-like_C_dom"/>
</dbReference>
<keyword evidence="3 8" id="KW-0479">Metal-binding</keyword>
<evidence type="ECO:0000313" key="13">
    <source>
        <dbReference type="Proteomes" id="UP000515744"/>
    </source>
</evidence>
<evidence type="ECO:0000256" key="2">
    <source>
        <dbReference type="ARBA" id="ARBA00022598"/>
    </source>
</evidence>
<gene>
    <name evidence="8" type="primary">purL</name>
    <name evidence="12" type="ORF">HC358_03355</name>
</gene>
<keyword evidence="1 8" id="KW-0963">Cytoplasm</keyword>
<feature type="domain" description="PurM-like N-terminal" evidence="9">
    <location>
        <begin position="753"/>
        <end position="825"/>
    </location>
</feature>
<dbReference type="Proteomes" id="UP000515744">
    <property type="component" value="Chromosome"/>
</dbReference>
<dbReference type="InterPro" id="IPR010074">
    <property type="entry name" value="PRibForGlyAmidine_synth_PurL"/>
</dbReference>
<evidence type="ECO:0000256" key="7">
    <source>
        <dbReference type="ARBA" id="ARBA00022842"/>
    </source>
</evidence>
<feature type="domain" description="PurM-like N-terminal" evidence="9">
    <location>
        <begin position="307"/>
        <end position="436"/>
    </location>
</feature>
<dbReference type="GO" id="GO:0005737">
    <property type="term" value="C:cytoplasm"/>
    <property type="evidence" value="ECO:0007669"/>
    <property type="project" value="UniProtKB-SubCell"/>
</dbReference>
<dbReference type="Gene3D" id="1.10.8.750">
    <property type="entry name" value="Phosphoribosylformylglycinamidine synthase, linker domain"/>
    <property type="match status" value="1"/>
</dbReference>
<feature type="binding site" evidence="8">
    <location>
        <position position="784"/>
    </location>
    <ligand>
        <name>ATP</name>
        <dbReference type="ChEBI" id="CHEBI:30616"/>
    </ligand>
</feature>
<dbReference type="InterPro" id="IPR041609">
    <property type="entry name" value="PurL_linker"/>
</dbReference>
<dbReference type="InterPro" id="IPR016188">
    <property type="entry name" value="PurM-like_N"/>
</dbReference>
<dbReference type="EC" id="6.3.5.3" evidence="8"/>
<keyword evidence="6 8" id="KW-0067">ATP-binding</keyword>
<feature type="binding site" evidence="8">
    <location>
        <position position="516"/>
    </location>
    <ligand>
        <name>Mg(2+)</name>
        <dbReference type="ChEBI" id="CHEBI:18420"/>
        <label>2</label>
    </ligand>
</feature>
<feature type="binding site" evidence="8">
    <location>
        <position position="821"/>
    </location>
    <ligand>
        <name>ATP</name>
        <dbReference type="ChEBI" id="CHEBI:30616"/>
    </ligand>
</feature>
<dbReference type="GO" id="GO:0005524">
    <property type="term" value="F:ATP binding"/>
    <property type="evidence" value="ECO:0007669"/>
    <property type="project" value="UniProtKB-UniRule"/>
</dbReference>
<dbReference type="NCBIfam" id="TIGR02697">
    <property type="entry name" value="WPE_wolbac"/>
    <property type="match status" value="1"/>
</dbReference>
<dbReference type="CDD" id="cd02203">
    <property type="entry name" value="PurL_repeat1"/>
    <property type="match status" value="1"/>
</dbReference>
<sequence>MTNIRIEVLNKCEQVGRRRVVNVYSIYISKELPSKLYEEICGLFYNKVIQDCRYYLYNEDLEEVQYDFIEPQAKWGLEISFLPGMNDNVGNTAKQIVREYLISKGHIDENVYIKARSSKLILGKGSMPTEDDIKQEFNPITEYCTLICKNYSWKYYGKSNTAPGVIPVPRHWDPENFKQLYNANWIPVSSTGMTEGRVGMTEDSTKSVNLNVSDQELEKISRDGIDGNGTLGLSLAAMKAIKDYFKKLGRNPYDIELESLAQTWSEHCKHNIFCSPIDEIKDGLYAHYIKRATRETNSDICVSVFSDNAGGIIFDDDYLIVDKVETHNSPSALDPFGGAMTGVLGVNRDIVGFGKGAEPIINTYYFCFAKEAKGKFYRDKERTDEILPPKYIMKEVIHGVNVAGNCSGIPTQLGSVYFDDRFCGKPLVFVGSVGIISRSINNVPSHIKGPKNGDKIVIIGGRVGRDGIHGATFSSEALSGNSPSTIVQIGDPITQKKLSNAVVEARDLGLYNAITDNGAGGLSSSIGEMGKDGFEVDLSKVLLKNDGMAPWEIWISESQERMTLAVPEENLPMFKQIMKKHDVEACVIGEFNESGKAVVKCPEGKVIMDIETEFLHDGNPKVHLQTKPWSKEPAVSFPIIPALDTGTQQALSANKSKTLCQNTCDGRVELEIDSSVKHWNDTFALKEMLSRPNICSKELIVVQYDHEVQGSSILKPLQGKGRVCSEAIVSRPILSSNKGVVKSQGFGSSYGEIDTYHMAACAIDTAIRNYVAAGGNINHLALLDNFCWCDAYNPERLWQLKRAAEACYDFATAFKTPFISGKDSMFNDFKGYDENGEKVMISAPPSLLISAIGIIENIENAVSLDVKMPGDLIYVLGTTHDELGRSEYQLYSGIDNNNVPKVDAKSARKLYERYNQAIKDGIIASAIAPNLGGLIIALAKSLIAGDLGAEIDLSLVPIGKTQNTDIINKIIMFSESQSRILVTIAPQNQQRFEALFEDATYSCIGKVTEKKVLNIKDVLKVNLKDLGNSYHIAKVT</sequence>
<feature type="binding site" evidence="8">
    <location>
        <position position="488"/>
    </location>
    <ligand>
        <name>substrate</name>
    </ligand>
</feature>
<feature type="binding site" evidence="8">
    <location>
        <position position="325"/>
    </location>
    <ligand>
        <name>Mg(2+)</name>
        <dbReference type="ChEBI" id="CHEBI:18420"/>
        <label>1</label>
    </ligand>
</feature>